<feature type="compositionally biased region" description="Basic residues" evidence="1">
    <location>
        <begin position="10"/>
        <end position="20"/>
    </location>
</feature>
<reference evidence="2 3" key="1">
    <citation type="submission" date="2015-01" db="EMBL/GenBank/DDBJ databases">
        <title>The Genome Sequence of Exophiala mesophila CBS40295.</title>
        <authorList>
            <consortium name="The Broad Institute Genomics Platform"/>
            <person name="Cuomo C."/>
            <person name="de Hoog S."/>
            <person name="Gorbushina A."/>
            <person name="Stielow B."/>
            <person name="Teixiera M."/>
            <person name="Abouelleil A."/>
            <person name="Chapman S.B."/>
            <person name="Priest M."/>
            <person name="Young S.K."/>
            <person name="Wortman J."/>
            <person name="Nusbaum C."/>
            <person name="Birren B."/>
        </authorList>
    </citation>
    <scope>NUCLEOTIDE SEQUENCE [LARGE SCALE GENOMIC DNA]</scope>
    <source>
        <strain evidence="2 3">CBS 40295</strain>
    </source>
</reference>
<feature type="compositionally biased region" description="Polar residues" evidence="1">
    <location>
        <begin position="72"/>
        <end position="85"/>
    </location>
</feature>
<dbReference type="RefSeq" id="XP_016222796.1">
    <property type="nucleotide sequence ID" value="XM_016370503.1"/>
</dbReference>
<feature type="compositionally biased region" description="Polar residues" evidence="1">
    <location>
        <begin position="42"/>
        <end position="53"/>
    </location>
</feature>
<dbReference type="HOGENOM" id="CLU_647293_0_0_1"/>
<dbReference type="AlphaFoldDB" id="A0A0D1Z912"/>
<protein>
    <submittedName>
        <fullName evidence="2">Uncharacterized protein</fullName>
    </submittedName>
</protein>
<dbReference type="OrthoDB" id="2142961at2759"/>
<feature type="compositionally biased region" description="Polar residues" evidence="1">
    <location>
        <begin position="118"/>
        <end position="133"/>
    </location>
</feature>
<dbReference type="EMBL" id="KN847523">
    <property type="protein sequence ID" value="KIV91222.1"/>
    <property type="molecule type" value="Genomic_DNA"/>
</dbReference>
<gene>
    <name evidence="2" type="ORF">PV10_05784</name>
</gene>
<feature type="compositionally biased region" description="Basic residues" evidence="1">
    <location>
        <begin position="54"/>
        <end position="66"/>
    </location>
</feature>
<feature type="compositionally biased region" description="Polar residues" evidence="1">
    <location>
        <begin position="302"/>
        <end position="312"/>
    </location>
</feature>
<dbReference type="GO" id="GO:0016071">
    <property type="term" value="P:mRNA metabolic process"/>
    <property type="evidence" value="ECO:0007669"/>
    <property type="project" value="UniProtKB-ARBA"/>
</dbReference>
<feature type="compositionally biased region" description="Basic and acidic residues" evidence="1">
    <location>
        <begin position="248"/>
        <end position="259"/>
    </location>
</feature>
<name>A0A0D1Z912_EXOME</name>
<accession>A0A0D1Z912</accession>
<keyword evidence="3" id="KW-1185">Reference proteome</keyword>
<sequence>MTTPQQHLPKNPRRSGKKHRQQDDQDQNTSTSANGHHKSSPHAVTNINGTKGNHNSHPRRPSHAQSKHPNDGYTSDISRHNQANLDKTKATPVKPAAYAGSTFQQSPAASALPLPSFYSKSIPNNSVEQSSKEASPPAPNAGTPAGDSPSKRESTPLDFLFEAARKAKATPRGESPATQSRNPSAALQSPYSRSPVPREGDSVFPFELEGATTPGDDGLAFATPYKDRIAAYRSTKSTANGAVTNMDENERREKSEALKKLLMNSGSPGTGDMGNPFNARPPHQPHEIVSHRPPQGAPPVRPSSNPSASFYTHDQRDYHGPPGFPQMPYHYPPASAHTPKRPPSSNLRNVYHSEPEYAELSSDNAITPPISTARRHGSHMQQHPDPRYGIAPTSPPYAPQPQMPMHQSKPSAQQLEDDLRRVLKLDLTSRG</sequence>
<dbReference type="GeneID" id="27323629"/>
<feature type="region of interest" description="Disordered" evidence="1">
    <location>
        <begin position="236"/>
        <end position="417"/>
    </location>
</feature>
<organism evidence="2 3">
    <name type="scientific">Exophiala mesophila</name>
    <name type="common">Black yeast-like fungus</name>
    <dbReference type="NCBI Taxonomy" id="212818"/>
    <lineage>
        <taxon>Eukaryota</taxon>
        <taxon>Fungi</taxon>
        <taxon>Dikarya</taxon>
        <taxon>Ascomycota</taxon>
        <taxon>Pezizomycotina</taxon>
        <taxon>Eurotiomycetes</taxon>
        <taxon>Chaetothyriomycetidae</taxon>
        <taxon>Chaetothyriales</taxon>
        <taxon>Herpotrichiellaceae</taxon>
        <taxon>Exophiala</taxon>
    </lineage>
</organism>
<feature type="compositionally biased region" description="Pro residues" evidence="1">
    <location>
        <begin position="393"/>
        <end position="402"/>
    </location>
</feature>
<evidence type="ECO:0000256" key="1">
    <source>
        <dbReference type="SAM" id="MobiDB-lite"/>
    </source>
</evidence>
<dbReference type="Proteomes" id="UP000054302">
    <property type="component" value="Unassembled WGS sequence"/>
</dbReference>
<proteinExistence type="predicted"/>
<feature type="region of interest" description="Disordered" evidence="1">
    <location>
        <begin position="113"/>
        <end position="219"/>
    </location>
</feature>
<evidence type="ECO:0000313" key="3">
    <source>
        <dbReference type="Proteomes" id="UP000054302"/>
    </source>
</evidence>
<dbReference type="OMA" id="QNTHADM"/>
<feature type="compositionally biased region" description="Polar residues" evidence="1">
    <location>
        <begin position="176"/>
        <end position="192"/>
    </location>
</feature>
<evidence type="ECO:0000313" key="2">
    <source>
        <dbReference type="EMBL" id="KIV91222.1"/>
    </source>
</evidence>
<dbReference type="Pfam" id="PF15365">
    <property type="entry name" value="PNRC"/>
    <property type="match status" value="1"/>
</dbReference>
<dbReference type="InterPro" id="IPR028322">
    <property type="entry name" value="PNRC-like_rgn"/>
</dbReference>
<feature type="region of interest" description="Disordered" evidence="1">
    <location>
        <begin position="1"/>
        <end position="98"/>
    </location>
</feature>
<dbReference type="VEuPathDB" id="FungiDB:PV10_05784"/>